<name>A0A2G8JQ99_STIJA</name>
<protein>
    <submittedName>
        <fullName evidence="2">Putative ATP-binding cassette sub-family A member 1</fullName>
    </submittedName>
</protein>
<keyword evidence="2" id="KW-0067">ATP-binding</keyword>
<dbReference type="AlphaFoldDB" id="A0A2G8JQ99"/>
<sequence>MGSGSFHIKYMRPHVNMVGLTVINWDDQLTRYKVLYQPVMGSGSFHIKYMRPHVYMVGLTVINWDDQLTRYKVLYQPVMGSGSFHIKYMRPHVNMVGLTVINWDDQLTRYKMRLLLSGSNMSSEVCNETTLASYFPSATQEDISELSKQLCNATSDQLNEFSEELRSHIDKSALADLPIDSNDSLEDQAQEQLQKLMKDIEDLQSFQNLLVDIAQLTNVTDNQEFFCGNLTGTIFDALTSNSSSGSAGSSFQAGGLKNVASGGDKEDPDENGQQM</sequence>
<evidence type="ECO:0000313" key="2">
    <source>
        <dbReference type="EMBL" id="PIK37855.1"/>
    </source>
</evidence>
<feature type="compositionally biased region" description="Acidic residues" evidence="1">
    <location>
        <begin position="266"/>
        <end position="275"/>
    </location>
</feature>
<accession>A0A2G8JQ99</accession>
<feature type="compositionally biased region" description="Low complexity" evidence="1">
    <location>
        <begin position="242"/>
        <end position="255"/>
    </location>
</feature>
<keyword evidence="2" id="KW-0547">Nucleotide-binding</keyword>
<organism evidence="2 3">
    <name type="scientific">Stichopus japonicus</name>
    <name type="common">Sea cucumber</name>
    <dbReference type="NCBI Taxonomy" id="307972"/>
    <lineage>
        <taxon>Eukaryota</taxon>
        <taxon>Metazoa</taxon>
        <taxon>Echinodermata</taxon>
        <taxon>Eleutherozoa</taxon>
        <taxon>Echinozoa</taxon>
        <taxon>Holothuroidea</taxon>
        <taxon>Aspidochirotacea</taxon>
        <taxon>Aspidochirotida</taxon>
        <taxon>Stichopodidae</taxon>
        <taxon>Apostichopus</taxon>
    </lineage>
</organism>
<proteinExistence type="predicted"/>
<evidence type="ECO:0000256" key="1">
    <source>
        <dbReference type="SAM" id="MobiDB-lite"/>
    </source>
</evidence>
<reference evidence="2 3" key="1">
    <citation type="journal article" date="2017" name="PLoS Biol.">
        <title>The sea cucumber genome provides insights into morphological evolution and visceral regeneration.</title>
        <authorList>
            <person name="Zhang X."/>
            <person name="Sun L."/>
            <person name="Yuan J."/>
            <person name="Sun Y."/>
            <person name="Gao Y."/>
            <person name="Zhang L."/>
            <person name="Li S."/>
            <person name="Dai H."/>
            <person name="Hamel J.F."/>
            <person name="Liu C."/>
            <person name="Yu Y."/>
            <person name="Liu S."/>
            <person name="Lin W."/>
            <person name="Guo K."/>
            <person name="Jin S."/>
            <person name="Xu P."/>
            <person name="Storey K.B."/>
            <person name="Huan P."/>
            <person name="Zhang T."/>
            <person name="Zhou Y."/>
            <person name="Zhang J."/>
            <person name="Lin C."/>
            <person name="Li X."/>
            <person name="Xing L."/>
            <person name="Huo D."/>
            <person name="Sun M."/>
            <person name="Wang L."/>
            <person name="Mercier A."/>
            <person name="Li F."/>
            <person name="Yang H."/>
            <person name="Xiang J."/>
        </authorList>
    </citation>
    <scope>NUCLEOTIDE SEQUENCE [LARGE SCALE GENOMIC DNA]</scope>
    <source>
        <strain evidence="2">Shaxun</strain>
        <tissue evidence="2">Muscle</tissue>
    </source>
</reference>
<dbReference type="EMBL" id="MRZV01001439">
    <property type="protein sequence ID" value="PIK37855.1"/>
    <property type="molecule type" value="Genomic_DNA"/>
</dbReference>
<comment type="caution">
    <text evidence="2">The sequence shown here is derived from an EMBL/GenBank/DDBJ whole genome shotgun (WGS) entry which is preliminary data.</text>
</comment>
<evidence type="ECO:0000313" key="3">
    <source>
        <dbReference type="Proteomes" id="UP000230750"/>
    </source>
</evidence>
<feature type="non-terminal residue" evidence="2">
    <location>
        <position position="275"/>
    </location>
</feature>
<feature type="region of interest" description="Disordered" evidence="1">
    <location>
        <begin position="242"/>
        <end position="275"/>
    </location>
</feature>
<dbReference type="Proteomes" id="UP000230750">
    <property type="component" value="Unassembled WGS sequence"/>
</dbReference>
<dbReference type="GO" id="GO:0005524">
    <property type="term" value="F:ATP binding"/>
    <property type="evidence" value="ECO:0007669"/>
    <property type="project" value="UniProtKB-KW"/>
</dbReference>
<keyword evidence="3" id="KW-1185">Reference proteome</keyword>
<gene>
    <name evidence="2" type="ORF">BSL78_25316</name>
</gene>